<keyword evidence="1" id="KW-0472">Membrane</keyword>
<comment type="caution">
    <text evidence="2">The sequence shown here is derived from an EMBL/GenBank/DDBJ whole genome shotgun (WGS) entry which is preliminary data.</text>
</comment>
<organism evidence="2">
    <name type="scientific">candidate division WOR-3 bacterium</name>
    <dbReference type="NCBI Taxonomy" id="2052148"/>
    <lineage>
        <taxon>Bacteria</taxon>
        <taxon>Bacteria division WOR-3</taxon>
    </lineage>
</organism>
<dbReference type="EMBL" id="DTDJ01000021">
    <property type="protein sequence ID" value="HGL17140.1"/>
    <property type="molecule type" value="Genomic_DNA"/>
</dbReference>
<name>A0A7C2K362_UNCW3</name>
<sequence length="185" mass="20653">MTNQSLKKGMTLAEILLVIFIISILFAIPFWGGTRWIQRNRLRNEAVKIRALLENERTTAMASNARRAVVFNGRNVEIRAEVLTHPLPNYDSIVATYSNYINPRINLGGLTGANALHGGTIDSDGIMFGTGTGAQNDTVRFTPFGLCETPGEIYINDGRNLMCVEVNAFGQVRTYSWRGQWIEEK</sequence>
<dbReference type="EMBL" id="DSOL01000110">
    <property type="protein sequence ID" value="HEN27764.1"/>
    <property type="molecule type" value="Genomic_DNA"/>
</dbReference>
<evidence type="ECO:0000256" key="1">
    <source>
        <dbReference type="SAM" id="Phobius"/>
    </source>
</evidence>
<reference evidence="2" key="1">
    <citation type="journal article" date="2020" name="mSystems">
        <title>Genome- and Community-Level Interaction Insights into Carbon Utilization and Element Cycling Functions of Hydrothermarchaeota in Hydrothermal Sediment.</title>
        <authorList>
            <person name="Zhou Z."/>
            <person name="Liu Y."/>
            <person name="Xu W."/>
            <person name="Pan J."/>
            <person name="Luo Z.H."/>
            <person name="Li M."/>
        </authorList>
    </citation>
    <scope>NUCLEOTIDE SEQUENCE [LARGE SCALE GENOMIC DNA]</scope>
    <source>
        <strain evidence="2">SpSt-34</strain>
        <strain evidence="3">SpSt-69</strain>
    </source>
</reference>
<keyword evidence="1" id="KW-0812">Transmembrane</keyword>
<protein>
    <submittedName>
        <fullName evidence="2">Prepilin-type N-terminal cleavage/methylation domain-containing protein</fullName>
    </submittedName>
</protein>
<dbReference type="SUPFAM" id="SSF54523">
    <property type="entry name" value="Pili subunits"/>
    <property type="match status" value="1"/>
</dbReference>
<dbReference type="NCBIfam" id="TIGR02532">
    <property type="entry name" value="IV_pilin_GFxxxE"/>
    <property type="match status" value="1"/>
</dbReference>
<dbReference type="InterPro" id="IPR045584">
    <property type="entry name" value="Pilin-like"/>
</dbReference>
<dbReference type="InterPro" id="IPR012902">
    <property type="entry name" value="N_methyl_site"/>
</dbReference>
<keyword evidence="1" id="KW-1133">Transmembrane helix</keyword>
<evidence type="ECO:0000313" key="3">
    <source>
        <dbReference type="EMBL" id="HGL17140.1"/>
    </source>
</evidence>
<feature type="transmembrane region" description="Helical" evidence="1">
    <location>
        <begin position="12"/>
        <end position="32"/>
    </location>
</feature>
<gene>
    <name evidence="2" type="ORF">ENQ77_03710</name>
    <name evidence="3" type="ORF">ENU66_02235</name>
</gene>
<evidence type="ECO:0000313" key="2">
    <source>
        <dbReference type="EMBL" id="HEN27764.1"/>
    </source>
</evidence>
<proteinExistence type="predicted"/>
<dbReference type="AlphaFoldDB" id="A0A7C2K362"/>
<accession>A0A7C2K362</accession>